<dbReference type="AlphaFoldDB" id="A0A1A8X6I6"/>
<gene>
    <name evidence="2" type="ORF">POVCU1_062890</name>
    <name evidence="1" type="ORF">POVCU2_0077950</name>
</gene>
<evidence type="ECO:0000313" key="1">
    <source>
        <dbReference type="EMBL" id="SBS92962.1"/>
    </source>
</evidence>
<reference evidence="3 4" key="1">
    <citation type="submission" date="2016-05" db="EMBL/GenBank/DDBJ databases">
        <authorList>
            <person name="Naeem Raeece"/>
        </authorList>
    </citation>
    <scope>NUCLEOTIDE SEQUENCE [LARGE SCALE GENOMIC DNA]</scope>
</reference>
<evidence type="ECO:0000313" key="2">
    <source>
        <dbReference type="EMBL" id="SBT00864.1"/>
    </source>
</evidence>
<dbReference type="Proteomes" id="UP000078560">
    <property type="component" value="Unassembled WGS sequence"/>
</dbReference>
<dbReference type="InterPro" id="IPR008780">
    <property type="entry name" value="Plasmodium_Vir"/>
</dbReference>
<dbReference type="Proteomes" id="UP000078546">
    <property type="component" value="Unassembled WGS sequence"/>
</dbReference>
<accession>A0A1A8X6I6</accession>
<evidence type="ECO:0000313" key="4">
    <source>
        <dbReference type="Proteomes" id="UP000078560"/>
    </source>
</evidence>
<organism evidence="2 3">
    <name type="scientific">Plasmodium ovale curtisi</name>
    <dbReference type="NCBI Taxonomy" id="864141"/>
    <lineage>
        <taxon>Eukaryota</taxon>
        <taxon>Sar</taxon>
        <taxon>Alveolata</taxon>
        <taxon>Apicomplexa</taxon>
        <taxon>Aconoidasida</taxon>
        <taxon>Haemosporida</taxon>
        <taxon>Plasmodiidae</taxon>
        <taxon>Plasmodium</taxon>
        <taxon>Plasmodium (Plasmodium)</taxon>
    </lineage>
</organism>
<dbReference type="Pfam" id="PF05795">
    <property type="entry name" value="Plasmodium_Vir"/>
    <property type="match status" value="1"/>
</dbReference>
<name>A0A1A8X6I6_PLAOA</name>
<dbReference type="EMBL" id="FLQU01001429">
    <property type="protein sequence ID" value="SBS92962.1"/>
    <property type="molecule type" value="Genomic_DNA"/>
</dbReference>
<protein>
    <submittedName>
        <fullName evidence="2">PIR Superfamily Protein</fullName>
    </submittedName>
</protein>
<sequence>MEIIEDELIPNIFYAQLSNTANKSILDNLISFKPISTLIKYEETNKILAKIARNLYLIRTDYSDNYRKHCRDMDYWIDEEISTYTCKEQHEDIAPFISAIYNDIKWSTGSKD</sequence>
<evidence type="ECO:0000313" key="3">
    <source>
        <dbReference type="Proteomes" id="UP000078546"/>
    </source>
</evidence>
<proteinExistence type="predicted"/>
<reference evidence="2" key="2">
    <citation type="submission" date="2016-05" db="EMBL/GenBank/DDBJ databases">
        <authorList>
            <person name="Lavstsen T."/>
            <person name="Jespersen J.S."/>
        </authorList>
    </citation>
    <scope>NUCLEOTIDE SEQUENCE [LARGE SCALE GENOMIC DNA]</scope>
</reference>
<dbReference type="EMBL" id="FLQV01002152">
    <property type="protein sequence ID" value="SBT00864.1"/>
    <property type="molecule type" value="Genomic_DNA"/>
</dbReference>